<keyword evidence="7 8" id="KW-0927">Auxin signaling pathway</keyword>
<dbReference type="PANTHER" id="PTHR31734">
    <property type="entry name" value="AUXIN-RESPONSIVE PROTEIN IAA17"/>
    <property type="match status" value="1"/>
</dbReference>
<evidence type="ECO:0000256" key="4">
    <source>
        <dbReference type="ARBA" id="ARBA00023015"/>
    </source>
</evidence>
<dbReference type="InterPro" id="IPR003311">
    <property type="entry name" value="AUX_IAA"/>
</dbReference>
<dbReference type="PANTHER" id="PTHR31734:SF34">
    <property type="entry name" value="AUXIN-RESPONSIVE PROTEIN IAA15"/>
    <property type="match status" value="1"/>
</dbReference>
<organism evidence="10 11">
    <name type="scientific">Brassica napus</name>
    <name type="common">Rape</name>
    <dbReference type="NCBI Taxonomy" id="3708"/>
    <lineage>
        <taxon>Eukaryota</taxon>
        <taxon>Viridiplantae</taxon>
        <taxon>Streptophyta</taxon>
        <taxon>Embryophyta</taxon>
        <taxon>Tracheophyta</taxon>
        <taxon>Spermatophyta</taxon>
        <taxon>Magnoliopsida</taxon>
        <taxon>eudicotyledons</taxon>
        <taxon>Gunneridae</taxon>
        <taxon>Pentapetalae</taxon>
        <taxon>rosids</taxon>
        <taxon>malvids</taxon>
        <taxon>Brassicales</taxon>
        <taxon>Brassicaceae</taxon>
        <taxon>Brassiceae</taxon>
        <taxon>Brassica</taxon>
    </lineage>
</organism>
<evidence type="ECO:0000256" key="1">
    <source>
        <dbReference type="ARBA" id="ARBA00004123"/>
    </source>
</evidence>
<evidence type="ECO:0000256" key="2">
    <source>
        <dbReference type="ARBA" id="ARBA00006728"/>
    </source>
</evidence>
<dbReference type="Proteomes" id="UP000824890">
    <property type="component" value="Unassembled WGS sequence"/>
</dbReference>
<dbReference type="InterPro" id="IPR033389">
    <property type="entry name" value="AUX/IAA_dom"/>
</dbReference>
<keyword evidence="4 8" id="KW-0805">Transcription regulation</keyword>
<comment type="subunit">
    <text evidence="8">Homodimers and heterodimers.</text>
</comment>
<evidence type="ECO:0000313" key="11">
    <source>
        <dbReference type="Proteomes" id="UP000824890"/>
    </source>
</evidence>
<dbReference type="InterPro" id="IPR053793">
    <property type="entry name" value="PB1-like"/>
</dbReference>
<evidence type="ECO:0000259" key="9">
    <source>
        <dbReference type="PROSITE" id="PS51745"/>
    </source>
</evidence>
<proteinExistence type="inferred from homology"/>
<evidence type="ECO:0000256" key="5">
    <source>
        <dbReference type="ARBA" id="ARBA00023163"/>
    </source>
</evidence>
<dbReference type="Gene3D" id="3.10.20.90">
    <property type="entry name" value="Phosphatidylinositol 3-kinase Catalytic Subunit, Chain A, domain 1"/>
    <property type="match status" value="1"/>
</dbReference>
<protein>
    <recommendedName>
        <fullName evidence="8">Auxin-responsive protein</fullName>
    </recommendedName>
</protein>
<dbReference type="SUPFAM" id="SSF54277">
    <property type="entry name" value="CAD &amp; PB1 domains"/>
    <property type="match status" value="1"/>
</dbReference>
<evidence type="ECO:0000256" key="7">
    <source>
        <dbReference type="ARBA" id="ARBA00023294"/>
    </source>
</evidence>
<keyword evidence="5 8" id="KW-0804">Transcription</keyword>
<name>A0ABQ8CU16_BRANA</name>
<keyword evidence="11" id="KW-1185">Reference proteome</keyword>
<reference evidence="10 11" key="1">
    <citation type="submission" date="2021-05" db="EMBL/GenBank/DDBJ databases">
        <title>Genome Assembly of Synthetic Allotetraploid Brassica napus Reveals Homoeologous Exchanges between Subgenomes.</title>
        <authorList>
            <person name="Davis J.T."/>
        </authorList>
    </citation>
    <scope>NUCLEOTIDE SEQUENCE [LARGE SCALE GENOMIC DNA]</scope>
    <source>
        <strain evidence="11">cv. Da-Ae</strain>
        <tissue evidence="10">Seedling</tissue>
    </source>
</reference>
<dbReference type="PROSITE" id="PS51745">
    <property type="entry name" value="PB1"/>
    <property type="match status" value="1"/>
</dbReference>
<feature type="domain" description="PB1" evidence="9">
    <location>
        <begin position="79"/>
        <end position="167"/>
    </location>
</feature>
<keyword evidence="3 8" id="KW-0678">Repressor</keyword>
<dbReference type="Pfam" id="PF02309">
    <property type="entry name" value="AUX_IAA"/>
    <property type="match status" value="1"/>
</dbReference>
<evidence type="ECO:0000256" key="6">
    <source>
        <dbReference type="ARBA" id="ARBA00023242"/>
    </source>
</evidence>
<dbReference type="EMBL" id="JAGKQM010000007">
    <property type="protein sequence ID" value="KAH0920508.1"/>
    <property type="molecule type" value="Genomic_DNA"/>
</dbReference>
<accession>A0ABQ8CU16</accession>
<sequence length="195" mass="22124">MSPEEYVRESGDLRGTELTLALPGTSIIASDGRQKSRNKRSFIETVDLKLGERHVNNSIACNNFDRLVGWPPVRMVRARKYVKVAVDGAAYLRKVDLQMYNCYDQLFAALESMFQGVVTICKVTTELERNGEFMATYEDKDGDWMLVGDVPWMMFVESCKRMRLMKAADAMGLGNNSFVTTSKLRSEQCLHVQES</sequence>
<comment type="subcellular location">
    <subcellularLocation>
        <location evidence="1 8">Nucleus</location>
    </subcellularLocation>
</comment>
<comment type="function">
    <text evidence="8">Aux/IAA proteins are short-lived transcriptional factors that function as repressors of early auxin response genes at low auxin concentrations.</text>
</comment>
<gene>
    <name evidence="10" type="ORF">HID58_028168</name>
</gene>
<evidence type="ECO:0000313" key="10">
    <source>
        <dbReference type="EMBL" id="KAH0920508.1"/>
    </source>
</evidence>
<evidence type="ECO:0000256" key="3">
    <source>
        <dbReference type="ARBA" id="ARBA00022491"/>
    </source>
</evidence>
<evidence type="ECO:0000256" key="8">
    <source>
        <dbReference type="RuleBase" id="RU004549"/>
    </source>
</evidence>
<comment type="caution">
    <text evidence="10">The sequence shown here is derived from an EMBL/GenBank/DDBJ whole genome shotgun (WGS) entry which is preliminary data.</text>
</comment>
<keyword evidence="6 8" id="KW-0539">Nucleus</keyword>
<comment type="similarity">
    <text evidence="2 8">Belongs to the Aux/IAA family.</text>
</comment>